<gene>
    <name evidence="10" type="ORF">NEMVEDRAFT_v1g119981</name>
</gene>
<keyword evidence="8 9" id="KW-0472">Membrane</keyword>
<keyword evidence="4 9" id="KW-0812">Transmembrane</keyword>
<evidence type="ECO:0000256" key="3">
    <source>
        <dbReference type="ARBA" id="ARBA00020105"/>
    </source>
</evidence>
<dbReference type="OrthoDB" id="1894652at2759"/>
<keyword evidence="5" id="KW-0732">Signal</keyword>
<dbReference type="CDD" id="cd22209">
    <property type="entry name" value="EMC10"/>
    <property type="match status" value="1"/>
</dbReference>
<dbReference type="AlphaFoldDB" id="A7SIV5"/>
<name>A7SIV5_NEMVE</name>
<organism evidence="10 11">
    <name type="scientific">Nematostella vectensis</name>
    <name type="common">Starlet sea anemone</name>
    <dbReference type="NCBI Taxonomy" id="45351"/>
    <lineage>
        <taxon>Eukaryota</taxon>
        <taxon>Metazoa</taxon>
        <taxon>Cnidaria</taxon>
        <taxon>Anthozoa</taxon>
        <taxon>Hexacorallia</taxon>
        <taxon>Actiniaria</taxon>
        <taxon>Edwardsiidae</taxon>
        <taxon>Nematostella</taxon>
    </lineage>
</organism>
<dbReference type="PANTHER" id="PTHR21397">
    <property type="entry name" value="CHROMATIN COMPLEXES SUBUNIT BAP18-RELATED"/>
    <property type="match status" value="1"/>
</dbReference>
<evidence type="ECO:0000256" key="2">
    <source>
        <dbReference type="ARBA" id="ARBA00007695"/>
    </source>
</evidence>
<dbReference type="EMBL" id="DS469672">
    <property type="protein sequence ID" value="EDO36370.1"/>
    <property type="molecule type" value="Genomic_DNA"/>
</dbReference>
<proteinExistence type="inferred from homology"/>
<feature type="transmembrane region" description="Helical" evidence="9">
    <location>
        <begin position="96"/>
        <end position="113"/>
    </location>
</feature>
<evidence type="ECO:0000256" key="7">
    <source>
        <dbReference type="ARBA" id="ARBA00022989"/>
    </source>
</evidence>
<dbReference type="PANTHER" id="PTHR21397:SF4">
    <property type="entry name" value="ER MEMBRANE PROTEIN COMPLEX SUBUNIT 10"/>
    <property type="match status" value="1"/>
</dbReference>
<accession>A7SIV5</accession>
<dbReference type="KEGG" id="nve:5507807"/>
<dbReference type="HOGENOM" id="CLU_065716_2_1_1"/>
<sequence>YVKACSLYESNLTELITLSVDHLGYVYGVGLRPLVAGCSDKAYKPGFDGVTPFFNTTVQILYQSNGPLPDTQTYVQRMEKEKRDQAGGKGKDNRSFLAKYWMYIVPIVIFMLMSSQQPDQQGEGEGGGS</sequence>
<evidence type="ECO:0000256" key="5">
    <source>
        <dbReference type="ARBA" id="ARBA00022729"/>
    </source>
</evidence>
<keyword evidence="7 9" id="KW-1133">Transmembrane helix</keyword>
<dbReference type="GO" id="GO:0005789">
    <property type="term" value="C:endoplasmic reticulum membrane"/>
    <property type="evidence" value="ECO:0007669"/>
    <property type="project" value="UniProtKB-SubCell"/>
</dbReference>
<keyword evidence="11" id="KW-1185">Reference proteome</keyword>
<evidence type="ECO:0000256" key="8">
    <source>
        <dbReference type="ARBA" id="ARBA00023136"/>
    </source>
</evidence>
<dbReference type="InParanoid" id="A7SIV5"/>
<reference evidence="10 11" key="1">
    <citation type="journal article" date="2007" name="Science">
        <title>Sea anemone genome reveals ancestral eumetazoan gene repertoire and genomic organization.</title>
        <authorList>
            <person name="Putnam N.H."/>
            <person name="Srivastava M."/>
            <person name="Hellsten U."/>
            <person name="Dirks B."/>
            <person name="Chapman J."/>
            <person name="Salamov A."/>
            <person name="Terry A."/>
            <person name="Shapiro H."/>
            <person name="Lindquist E."/>
            <person name="Kapitonov V.V."/>
            <person name="Jurka J."/>
            <person name="Genikhovich G."/>
            <person name="Grigoriev I.V."/>
            <person name="Lucas S.M."/>
            <person name="Steele R.E."/>
            <person name="Finnerty J.R."/>
            <person name="Technau U."/>
            <person name="Martindale M.Q."/>
            <person name="Rokhsar D.S."/>
        </authorList>
    </citation>
    <scope>NUCLEOTIDE SEQUENCE [LARGE SCALE GENOMIC DNA]</scope>
    <source>
        <strain evidence="11">CH2 X CH6</strain>
    </source>
</reference>
<evidence type="ECO:0000256" key="9">
    <source>
        <dbReference type="SAM" id="Phobius"/>
    </source>
</evidence>
<dbReference type="eggNOG" id="KOG4827">
    <property type="taxonomic scope" value="Eukaryota"/>
</dbReference>
<dbReference type="PhylomeDB" id="A7SIV5"/>
<feature type="non-terminal residue" evidence="10">
    <location>
        <position position="1"/>
    </location>
</feature>
<evidence type="ECO:0000313" key="11">
    <source>
        <dbReference type="Proteomes" id="UP000001593"/>
    </source>
</evidence>
<evidence type="ECO:0000256" key="4">
    <source>
        <dbReference type="ARBA" id="ARBA00022692"/>
    </source>
</evidence>
<protein>
    <recommendedName>
        <fullName evidence="3">ER membrane protein complex subunit 10</fullName>
    </recommendedName>
</protein>
<keyword evidence="6" id="KW-0256">Endoplasmic reticulum</keyword>
<comment type="similarity">
    <text evidence="2">Belongs to the EMC10 family.</text>
</comment>
<evidence type="ECO:0000256" key="1">
    <source>
        <dbReference type="ARBA" id="ARBA00004115"/>
    </source>
</evidence>
<dbReference type="STRING" id="45351.A7SIV5"/>
<evidence type="ECO:0000313" key="10">
    <source>
        <dbReference type="EMBL" id="EDO36370.1"/>
    </source>
</evidence>
<dbReference type="Pfam" id="PF21203">
    <property type="entry name" value="ECM10"/>
    <property type="match status" value="1"/>
</dbReference>
<dbReference type="Proteomes" id="UP000001593">
    <property type="component" value="Unassembled WGS sequence"/>
</dbReference>
<evidence type="ECO:0000256" key="6">
    <source>
        <dbReference type="ARBA" id="ARBA00022824"/>
    </source>
</evidence>
<comment type="subcellular location">
    <subcellularLocation>
        <location evidence="1">Endoplasmic reticulum membrane</location>
        <topology evidence="1">Single-pass type I membrane protein</topology>
    </subcellularLocation>
</comment>